<reference evidence="6" key="2">
    <citation type="journal article" date="2023" name="IMA Fungus">
        <title>Comparative genomic study of the Penicillium genus elucidates a diverse pangenome and 15 lateral gene transfer events.</title>
        <authorList>
            <person name="Petersen C."/>
            <person name="Sorensen T."/>
            <person name="Nielsen M.R."/>
            <person name="Sondergaard T.E."/>
            <person name="Sorensen J.L."/>
            <person name="Fitzpatrick D.A."/>
            <person name="Frisvad J.C."/>
            <person name="Nielsen K.L."/>
        </authorList>
    </citation>
    <scope>NUCLEOTIDE SEQUENCE</scope>
    <source>
        <strain evidence="6">IBT 29677</strain>
    </source>
</reference>
<dbReference type="InterPro" id="IPR036188">
    <property type="entry name" value="FAD/NAD-bd_sf"/>
</dbReference>
<dbReference type="SUPFAM" id="SSF51905">
    <property type="entry name" value="FAD/NAD(P)-binding domain"/>
    <property type="match status" value="1"/>
</dbReference>
<dbReference type="InterPro" id="IPR023753">
    <property type="entry name" value="FAD/NAD-binding_dom"/>
</dbReference>
<dbReference type="OrthoDB" id="202203at2759"/>
<evidence type="ECO:0000256" key="3">
    <source>
        <dbReference type="ARBA" id="ARBA00022827"/>
    </source>
</evidence>
<dbReference type="Pfam" id="PF07992">
    <property type="entry name" value="Pyr_redox_2"/>
    <property type="match status" value="1"/>
</dbReference>
<dbReference type="Proteomes" id="UP001147747">
    <property type="component" value="Unassembled WGS sequence"/>
</dbReference>
<keyword evidence="4" id="KW-0560">Oxidoreductase</keyword>
<evidence type="ECO:0000256" key="2">
    <source>
        <dbReference type="ARBA" id="ARBA00022630"/>
    </source>
</evidence>
<sequence length="319" mass="34334">MFNKYPDGRFRFLHGTTAAVNHTKRVASIKLPSGEGEEIEYHALIIATGASTPSPALGLNKDVQQLRSSWAAIRKVLPTAKNIVIAGGGPAGSRSSPPKVDIKIVTSTPNILPVLRSEIAQTAEKYLANVGVTVIKNVRVKKVEPSNSGEDKNDQIAVPTTVTLDNGQILEADLYIPATGTTPNTGFLDETLLAPDGRVETNKSTLRVEKAGIRVYAIGDAASFARPTVHSIFKAVPVLCANIKRDLLLSGGATKAEAGEDCIFTEDTREAQLVPIGRSKGVGAVMGYRLPSFLIWLVKGRDYFLWTTGKLWSGEQWTK</sequence>
<dbReference type="Gene3D" id="3.50.50.60">
    <property type="entry name" value="FAD/NAD(P)-binding domain"/>
    <property type="match status" value="2"/>
</dbReference>
<reference evidence="6" key="1">
    <citation type="submission" date="2022-12" db="EMBL/GenBank/DDBJ databases">
        <authorList>
            <person name="Petersen C."/>
        </authorList>
    </citation>
    <scope>NUCLEOTIDE SEQUENCE</scope>
    <source>
        <strain evidence="6">IBT 29677</strain>
    </source>
</reference>
<feature type="domain" description="FAD/NAD(P)-binding" evidence="5">
    <location>
        <begin position="10"/>
        <end position="226"/>
    </location>
</feature>
<dbReference type="GO" id="GO:0004174">
    <property type="term" value="F:electron-transferring-flavoprotein dehydrogenase activity"/>
    <property type="evidence" value="ECO:0007669"/>
    <property type="project" value="TreeGrafter"/>
</dbReference>
<keyword evidence="2" id="KW-0285">Flavoprotein</keyword>
<dbReference type="AlphaFoldDB" id="A0A9X0BC63"/>
<evidence type="ECO:0000313" key="7">
    <source>
        <dbReference type="Proteomes" id="UP001147747"/>
    </source>
</evidence>
<keyword evidence="7" id="KW-1185">Reference proteome</keyword>
<protein>
    <recommendedName>
        <fullName evidence="5">FAD/NAD(P)-binding domain-containing protein</fullName>
    </recommendedName>
</protein>
<comment type="caution">
    <text evidence="6">The sequence shown here is derived from an EMBL/GenBank/DDBJ whole genome shotgun (WGS) entry which is preliminary data.</text>
</comment>
<accession>A0A9X0BC63</accession>
<comment type="similarity">
    <text evidence="1">Belongs to the FAD-dependent oxidoreductase family.</text>
</comment>
<keyword evidence="3" id="KW-0274">FAD</keyword>
<dbReference type="RefSeq" id="XP_056491550.1">
    <property type="nucleotide sequence ID" value="XM_056628816.1"/>
</dbReference>
<name>A0A9X0BC63_9EURO</name>
<evidence type="ECO:0000256" key="4">
    <source>
        <dbReference type="ARBA" id="ARBA00023002"/>
    </source>
</evidence>
<dbReference type="PANTHER" id="PTHR43735">
    <property type="entry name" value="APOPTOSIS-INDUCING FACTOR 1"/>
    <property type="match status" value="1"/>
</dbReference>
<dbReference type="GO" id="GO:0050660">
    <property type="term" value="F:flavin adenine dinucleotide binding"/>
    <property type="evidence" value="ECO:0007669"/>
    <property type="project" value="TreeGrafter"/>
</dbReference>
<dbReference type="GeneID" id="81367796"/>
<evidence type="ECO:0000313" key="6">
    <source>
        <dbReference type="EMBL" id="KAJ5404308.1"/>
    </source>
</evidence>
<proteinExistence type="inferred from homology"/>
<gene>
    <name evidence="6" type="ORF">N7509_004179</name>
</gene>
<dbReference type="GO" id="GO:0005737">
    <property type="term" value="C:cytoplasm"/>
    <property type="evidence" value="ECO:0007669"/>
    <property type="project" value="TreeGrafter"/>
</dbReference>
<organism evidence="6 7">
    <name type="scientific">Penicillium cosmopolitanum</name>
    <dbReference type="NCBI Taxonomy" id="1131564"/>
    <lineage>
        <taxon>Eukaryota</taxon>
        <taxon>Fungi</taxon>
        <taxon>Dikarya</taxon>
        <taxon>Ascomycota</taxon>
        <taxon>Pezizomycotina</taxon>
        <taxon>Eurotiomycetes</taxon>
        <taxon>Eurotiomycetidae</taxon>
        <taxon>Eurotiales</taxon>
        <taxon>Aspergillaceae</taxon>
        <taxon>Penicillium</taxon>
    </lineage>
</organism>
<evidence type="ECO:0000256" key="1">
    <source>
        <dbReference type="ARBA" id="ARBA00006442"/>
    </source>
</evidence>
<dbReference type="EMBL" id="JAPZBU010000005">
    <property type="protein sequence ID" value="KAJ5404308.1"/>
    <property type="molecule type" value="Genomic_DNA"/>
</dbReference>
<evidence type="ECO:0000259" key="5">
    <source>
        <dbReference type="Pfam" id="PF07992"/>
    </source>
</evidence>
<dbReference type="PANTHER" id="PTHR43735:SF3">
    <property type="entry name" value="FERROPTOSIS SUPPRESSOR PROTEIN 1"/>
    <property type="match status" value="1"/>
</dbReference>